<sequence length="89" mass="10891">MNFFKISIETFTTGSKDEYINAPDQEKYYGENRSHQYTTLYELEAYKQELLIIQCKKSIKKPINNKFKKYINIKKQKRIDNYQRKIYAY</sequence>
<gene>
    <name evidence="1" type="ORF">Klosneuvirus_1_107</name>
</gene>
<reference evidence="1" key="1">
    <citation type="journal article" date="2017" name="Science">
        <title>Giant viruses with an expanded complement of translation system components.</title>
        <authorList>
            <person name="Schulz F."/>
            <person name="Yutin N."/>
            <person name="Ivanova N.N."/>
            <person name="Ortega D.R."/>
            <person name="Lee T.K."/>
            <person name="Vierheilig J."/>
            <person name="Daims H."/>
            <person name="Horn M."/>
            <person name="Wagner M."/>
            <person name="Jensen G.J."/>
            <person name="Kyrpides N.C."/>
            <person name="Koonin E.V."/>
            <person name="Woyke T."/>
        </authorList>
    </citation>
    <scope>NUCLEOTIDE SEQUENCE</scope>
    <source>
        <strain evidence="1">KNV1</strain>
    </source>
</reference>
<name>A0A1V0SHP7_9VIRU</name>
<evidence type="ECO:0000313" key="1">
    <source>
        <dbReference type="EMBL" id="ARF11250.1"/>
    </source>
</evidence>
<accession>A0A1V0SHP7</accession>
<organism evidence="1">
    <name type="scientific">Klosneuvirus KNV1</name>
    <dbReference type="NCBI Taxonomy" id="1977640"/>
    <lineage>
        <taxon>Viruses</taxon>
        <taxon>Varidnaviria</taxon>
        <taxon>Bamfordvirae</taxon>
        <taxon>Nucleocytoviricota</taxon>
        <taxon>Megaviricetes</taxon>
        <taxon>Imitervirales</taxon>
        <taxon>Mimiviridae</taxon>
        <taxon>Klosneuvirinae</taxon>
        <taxon>Klosneuvirus</taxon>
    </lineage>
</organism>
<proteinExistence type="predicted"/>
<dbReference type="EMBL" id="KY684108">
    <property type="protein sequence ID" value="ARF11250.1"/>
    <property type="molecule type" value="Genomic_DNA"/>
</dbReference>
<protein>
    <submittedName>
        <fullName evidence="1">Uncharacterized protein</fullName>
    </submittedName>
</protein>